<protein>
    <submittedName>
        <fullName evidence="1">MarR family transcriptional regulator</fullName>
    </submittedName>
</protein>
<dbReference type="Proteomes" id="UP000284049">
    <property type="component" value="Unassembled WGS sequence"/>
</dbReference>
<evidence type="ECO:0000313" key="2">
    <source>
        <dbReference type="Proteomes" id="UP000284049"/>
    </source>
</evidence>
<name>A0A423GH92_9PSED</name>
<comment type="caution">
    <text evidence="1">The sequence shown here is derived from an EMBL/GenBank/DDBJ whole genome shotgun (WGS) entry which is preliminary data.</text>
</comment>
<gene>
    <name evidence="1" type="ORF">BK652_02725</name>
</gene>
<dbReference type="RefSeq" id="WP_404943061.1">
    <property type="nucleotide sequence ID" value="NZ_MOBC01000002.1"/>
</dbReference>
<reference evidence="1 2" key="1">
    <citation type="submission" date="2016-10" db="EMBL/GenBank/DDBJ databases">
        <title>Comparative genome analysis of multiple Pseudomonas spp. focuses on biocontrol and plant growth promoting traits.</title>
        <authorList>
            <person name="Tao X.-Y."/>
            <person name="Taylor C.G."/>
        </authorList>
    </citation>
    <scope>NUCLEOTIDE SEQUENCE [LARGE SCALE GENOMIC DNA]</scope>
    <source>
        <strain evidence="1 2">Wood3</strain>
    </source>
</reference>
<accession>A0A423GH92</accession>
<evidence type="ECO:0000313" key="1">
    <source>
        <dbReference type="EMBL" id="ROM87104.1"/>
    </source>
</evidence>
<dbReference type="AlphaFoldDB" id="A0A423GH92"/>
<organism evidence="1 2">
    <name type="scientific">Pseudomonas brassicacearum</name>
    <dbReference type="NCBI Taxonomy" id="930166"/>
    <lineage>
        <taxon>Bacteria</taxon>
        <taxon>Pseudomonadati</taxon>
        <taxon>Pseudomonadota</taxon>
        <taxon>Gammaproteobacteria</taxon>
        <taxon>Pseudomonadales</taxon>
        <taxon>Pseudomonadaceae</taxon>
        <taxon>Pseudomonas</taxon>
    </lineage>
</organism>
<proteinExistence type="predicted"/>
<sequence>MKSQDILLMYKMTSLHAQENMSPTGSQTVAWGGLSFIDLLADDFIPKREFVISTAPEKSWDNLEVAIKAIIDADSFPWEGWDADDDLPRKRPAGKWEDRYTLRALAGSLGLSKSEISNSIVRCREAGLVTNDYETSLPKVNRLALLEITEHALKYFFPVKPGALVRGIPTGFAAPVLSKHLKSAGQNIHVWPDPHGTERGQAVEPIYKTVPDAVKNDRTLYHYLALVDSIRLGGPREAGVAIQLLKKGMGL</sequence>
<dbReference type="EMBL" id="MOBC01000002">
    <property type="protein sequence ID" value="ROM87104.1"/>
    <property type="molecule type" value="Genomic_DNA"/>
</dbReference>